<name>A0A8J5XIW6_DIALT</name>
<dbReference type="PROSITE" id="PS50011">
    <property type="entry name" value="PROTEIN_KINASE_DOM"/>
    <property type="match status" value="1"/>
</dbReference>
<evidence type="ECO:0000256" key="2">
    <source>
        <dbReference type="ARBA" id="ARBA00022741"/>
    </source>
</evidence>
<dbReference type="Pfam" id="PF00069">
    <property type="entry name" value="Pkinase"/>
    <property type="match status" value="1"/>
</dbReference>
<dbReference type="OrthoDB" id="4062651at2759"/>
<dbReference type="Gene3D" id="3.30.200.20">
    <property type="entry name" value="Phosphorylase Kinase, domain 1"/>
    <property type="match status" value="1"/>
</dbReference>
<dbReference type="PANTHER" id="PTHR44329">
    <property type="entry name" value="SERINE/THREONINE-PROTEIN KINASE TNNI3K-RELATED"/>
    <property type="match status" value="1"/>
</dbReference>
<sequence>MHEQPSSVFDGFVNGGSRARALDAVRVRNAYLAPESLIPEADLKPVSKLGEGTFGSVWACKYSGPKKLDEGANGVVAAKRLRLRPDASASERDIANFAAELVLLKACASVHVVRFIGCVGYKDGTFALVTEHAAHGSLLPLISTSSKLKCPYTTADGLRWASHLASALAFLHGCTPPVIHRNVKPENVLLCGPTAIAKLADFGLATFAAGRCASVGMVVPFSLDDDDNDDARRPAAPSATPDARTPALRGRLTGRRGALQYVAPEVFRGEPFAHSADTFSFAVIAFELLQRHAAYTELYMMQEQIAEHVASARALRPTLPAVWPESVKALFTSMWAAAPSSRPECSHVLATLAGWRADAGSTVLAQIVQGSRRGVLELSGFSKAMLRTTFGERQHKTLPASPSESGASSVSTALAKRYLVADAEMEAKAKAEA</sequence>
<dbReference type="EMBL" id="JAGTXO010000014">
    <property type="protein sequence ID" value="KAG8464130.1"/>
    <property type="molecule type" value="Genomic_DNA"/>
</dbReference>
<feature type="compositionally biased region" description="Low complexity" evidence="6">
    <location>
        <begin position="234"/>
        <end position="247"/>
    </location>
</feature>
<dbReference type="OMA" id="RDIANFA"/>
<keyword evidence="1" id="KW-0808">Transferase</keyword>
<keyword evidence="4 5" id="KW-0067">ATP-binding</keyword>
<dbReference type="InterPro" id="IPR001245">
    <property type="entry name" value="Ser-Thr/Tyr_kinase_cat_dom"/>
</dbReference>
<dbReference type="InterPro" id="IPR000719">
    <property type="entry name" value="Prot_kinase_dom"/>
</dbReference>
<evidence type="ECO:0000256" key="5">
    <source>
        <dbReference type="PROSITE-ProRule" id="PRU10141"/>
    </source>
</evidence>
<dbReference type="GO" id="GO:0004674">
    <property type="term" value="F:protein serine/threonine kinase activity"/>
    <property type="evidence" value="ECO:0007669"/>
    <property type="project" value="TreeGrafter"/>
</dbReference>
<keyword evidence="3" id="KW-0418">Kinase</keyword>
<comment type="caution">
    <text evidence="8">The sequence shown here is derived from an EMBL/GenBank/DDBJ whole genome shotgun (WGS) entry which is preliminary data.</text>
</comment>
<dbReference type="InterPro" id="IPR051681">
    <property type="entry name" value="Ser/Thr_Kinases-Pseudokinases"/>
</dbReference>
<gene>
    <name evidence="8" type="ORF">KFE25_000298</name>
</gene>
<keyword evidence="2 5" id="KW-0547">Nucleotide-binding</keyword>
<reference evidence="8" key="1">
    <citation type="submission" date="2021-05" db="EMBL/GenBank/DDBJ databases">
        <title>The genome of the haptophyte Pavlova lutheri (Diacronema luteri, Pavlovales) - a model for lipid biosynthesis in eukaryotic algae.</title>
        <authorList>
            <person name="Hulatt C.J."/>
            <person name="Posewitz M.C."/>
        </authorList>
    </citation>
    <scope>NUCLEOTIDE SEQUENCE</scope>
    <source>
        <strain evidence="8">NIVA-4/92</strain>
    </source>
</reference>
<dbReference type="PANTHER" id="PTHR44329:SF288">
    <property type="entry name" value="MITOGEN-ACTIVATED PROTEIN KINASE KINASE KINASE 20"/>
    <property type="match status" value="1"/>
</dbReference>
<feature type="domain" description="Protein kinase" evidence="7">
    <location>
        <begin position="43"/>
        <end position="356"/>
    </location>
</feature>
<dbReference type="InterPro" id="IPR017441">
    <property type="entry name" value="Protein_kinase_ATP_BS"/>
</dbReference>
<dbReference type="Proteomes" id="UP000751190">
    <property type="component" value="Unassembled WGS sequence"/>
</dbReference>
<protein>
    <recommendedName>
        <fullName evidence="7">Protein kinase domain-containing protein</fullName>
    </recommendedName>
</protein>
<dbReference type="Gene3D" id="1.10.510.10">
    <property type="entry name" value="Transferase(Phosphotransferase) domain 1"/>
    <property type="match status" value="1"/>
</dbReference>
<evidence type="ECO:0000259" key="7">
    <source>
        <dbReference type="PROSITE" id="PS50011"/>
    </source>
</evidence>
<evidence type="ECO:0000256" key="3">
    <source>
        <dbReference type="ARBA" id="ARBA00022777"/>
    </source>
</evidence>
<dbReference type="AlphaFoldDB" id="A0A8J5XIW6"/>
<proteinExistence type="predicted"/>
<dbReference type="InterPro" id="IPR011009">
    <property type="entry name" value="Kinase-like_dom_sf"/>
</dbReference>
<evidence type="ECO:0000313" key="9">
    <source>
        <dbReference type="Proteomes" id="UP000751190"/>
    </source>
</evidence>
<dbReference type="SUPFAM" id="SSF56112">
    <property type="entry name" value="Protein kinase-like (PK-like)"/>
    <property type="match status" value="1"/>
</dbReference>
<organism evidence="8 9">
    <name type="scientific">Diacronema lutheri</name>
    <name type="common">Unicellular marine alga</name>
    <name type="synonym">Monochrysis lutheri</name>
    <dbReference type="NCBI Taxonomy" id="2081491"/>
    <lineage>
        <taxon>Eukaryota</taxon>
        <taxon>Haptista</taxon>
        <taxon>Haptophyta</taxon>
        <taxon>Pavlovophyceae</taxon>
        <taxon>Pavlovales</taxon>
        <taxon>Pavlovaceae</taxon>
        <taxon>Diacronema</taxon>
    </lineage>
</organism>
<evidence type="ECO:0000256" key="1">
    <source>
        <dbReference type="ARBA" id="ARBA00022679"/>
    </source>
</evidence>
<evidence type="ECO:0000313" key="8">
    <source>
        <dbReference type="EMBL" id="KAG8464130.1"/>
    </source>
</evidence>
<dbReference type="PROSITE" id="PS00107">
    <property type="entry name" value="PROTEIN_KINASE_ATP"/>
    <property type="match status" value="1"/>
</dbReference>
<keyword evidence="9" id="KW-1185">Reference proteome</keyword>
<dbReference type="GO" id="GO:0005524">
    <property type="term" value="F:ATP binding"/>
    <property type="evidence" value="ECO:0007669"/>
    <property type="project" value="UniProtKB-UniRule"/>
</dbReference>
<feature type="binding site" evidence="5">
    <location>
        <position position="79"/>
    </location>
    <ligand>
        <name>ATP</name>
        <dbReference type="ChEBI" id="CHEBI:30616"/>
    </ligand>
</feature>
<feature type="region of interest" description="Disordered" evidence="6">
    <location>
        <begin position="226"/>
        <end position="247"/>
    </location>
</feature>
<dbReference type="Pfam" id="PF07714">
    <property type="entry name" value="PK_Tyr_Ser-Thr"/>
    <property type="match status" value="1"/>
</dbReference>
<accession>A0A8J5XIW6</accession>
<evidence type="ECO:0000256" key="6">
    <source>
        <dbReference type="SAM" id="MobiDB-lite"/>
    </source>
</evidence>
<evidence type="ECO:0000256" key="4">
    <source>
        <dbReference type="ARBA" id="ARBA00022840"/>
    </source>
</evidence>